<reference evidence="9" key="1">
    <citation type="submission" date="2018-04" db="EMBL/GenBank/DDBJ databases">
        <authorList>
            <person name="Lucker S."/>
            <person name="Sakoula D."/>
        </authorList>
    </citation>
    <scope>NUCLEOTIDE SEQUENCE [LARGE SCALE GENOMIC DNA]</scope>
</reference>
<comment type="pathway">
    <text evidence="1 6">Carbohydrate biosynthesis; dTDP-L-rhamnose biosynthesis.</text>
</comment>
<organism evidence="8 9">
    <name type="scientific">Nitrospira lenta</name>
    <dbReference type="NCBI Taxonomy" id="1436998"/>
    <lineage>
        <taxon>Bacteria</taxon>
        <taxon>Pseudomonadati</taxon>
        <taxon>Nitrospirota</taxon>
        <taxon>Nitrospiria</taxon>
        <taxon>Nitrospirales</taxon>
        <taxon>Nitrospiraceae</taxon>
        <taxon>Nitrospira</taxon>
    </lineage>
</organism>
<feature type="domain" description="RmlD-like substrate binding" evidence="7">
    <location>
        <begin position="5"/>
        <end position="273"/>
    </location>
</feature>
<accession>A0A330L6J5</accession>
<keyword evidence="6" id="KW-0521">NADP</keyword>
<dbReference type="GO" id="GO:0019305">
    <property type="term" value="P:dTDP-rhamnose biosynthetic process"/>
    <property type="evidence" value="ECO:0007669"/>
    <property type="project" value="UniProtKB-UniPathway"/>
</dbReference>
<keyword evidence="9" id="KW-1185">Reference proteome</keyword>
<dbReference type="RefSeq" id="WP_121988939.1">
    <property type="nucleotide sequence ID" value="NZ_OUNR01000012.1"/>
</dbReference>
<evidence type="ECO:0000256" key="4">
    <source>
        <dbReference type="ARBA" id="ARBA00017099"/>
    </source>
</evidence>
<comment type="catalytic activity">
    <reaction evidence="5">
        <text>dTDP-beta-L-rhamnose + NADP(+) = dTDP-4-dehydro-beta-L-rhamnose + NADPH + H(+)</text>
        <dbReference type="Rhea" id="RHEA:21796"/>
        <dbReference type="ChEBI" id="CHEBI:15378"/>
        <dbReference type="ChEBI" id="CHEBI:57510"/>
        <dbReference type="ChEBI" id="CHEBI:57783"/>
        <dbReference type="ChEBI" id="CHEBI:58349"/>
        <dbReference type="ChEBI" id="CHEBI:62830"/>
        <dbReference type="EC" id="1.1.1.133"/>
    </reaction>
</comment>
<protein>
    <recommendedName>
        <fullName evidence="4 6">dTDP-4-dehydrorhamnose reductase</fullName>
        <ecNumber evidence="3 6">1.1.1.133</ecNumber>
    </recommendedName>
</protein>
<dbReference type="PANTHER" id="PTHR10491:SF4">
    <property type="entry name" value="METHIONINE ADENOSYLTRANSFERASE 2 SUBUNIT BETA"/>
    <property type="match status" value="1"/>
</dbReference>
<evidence type="ECO:0000313" key="9">
    <source>
        <dbReference type="Proteomes" id="UP000248168"/>
    </source>
</evidence>
<dbReference type="Proteomes" id="UP000248168">
    <property type="component" value="Unassembled WGS sequence"/>
</dbReference>
<evidence type="ECO:0000256" key="2">
    <source>
        <dbReference type="ARBA" id="ARBA00010944"/>
    </source>
</evidence>
<dbReference type="GO" id="GO:0008831">
    <property type="term" value="F:dTDP-4-dehydrorhamnose reductase activity"/>
    <property type="evidence" value="ECO:0007669"/>
    <property type="project" value="UniProtKB-EC"/>
</dbReference>
<dbReference type="InterPro" id="IPR029903">
    <property type="entry name" value="RmlD-like-bd"/>
</dbReference>
<dbReference type="InParanoid" id="A0A330L6J5"/>
<evidence type="ECO:0000313" key="8">
    <source>
        <dbReference type="EMBL" id="SPP64565.1"/>
    </source>
</evidence>
<evidence type="ECO:0000256" key="6">
    <source>
        <dbReference type="RuleBase" id="RU364082"/>
    </source>
</evidence>
<comment type="similarity">
    <text evidence="2 6">Belongs to the dTDP-4-dehydrorhamnose reductase family.</text>
</comment>
<evidence type="ECO:0000256" key="5">
    <source>
        <dbReference type="ARBA" id="ARBA00048200"/>
    </source>
</evidence>
<sequence length="297" mass="32757">MKPVVWITGAGGLVGSYLMRTASRWALDWDARGLTRQDVDLTDETAVRRLWQEHQPTAVIHCAAISRPAVCEQDPELATKINVGATALLASLASEVPLLFFSSDQVFDGRQGWYVETDRINPINRYGETKAVAEKIVLSNPRHTVIRLALTAGTSATGDRSFVEDMRRSAGQGHDLTLFTDEFRCPVPAAVVARAVWELIGLKRSGLYHLGGAERLSRMEIGEALAMKYPELASRLQPGSVTAYRGPQRPPDLSMCCDKIQRLLSFPIPGLRSWLMTSTTPGTEVWDYPLTSSRVCS</sequence>
<dbReference type="CDD" id="cd05254">
    <property type="entry name" value="dTDP_HR_like_SDR_e"/>
    <property type="match status" value="1"/>
</dbReference>
<dbReference type="Gene3D" id="3.40.50.720">
    <property type="entry name" value="NAD(P)-binding Rossmann-like Domain"/>
    <property type="match status" value="1"/>
</dbReference>
<evidence type="ECO:0000256" key="3">
    <source>
        <dbReference type="ARBA" id="ARBA00012929"/>
    </source>
</evidence>
<dbReference type="InterPro" id="IPR005913">
    <property type="entry name" value="dTDP_dehydrorham_reduct"/>
</dbReference>
<dbReference type="EC" id="1.1.1.133" evidence="3 6"/>
<dbReference type="EMBL" id="OUNR01000012">
    <property type="protein sequence ID" value="SPP64565.1"/>
    <property type="molecule type" value="Genomic_DNA"/>
</dbReference>
<dbReference type="SUPFAM" id="SSF51735">
    <property type="entry name" value="NAD(P)-binding Rossmann-fold domains"/>
    <property type="match status" value="1"/>
</dbReference>
<dbReference type="AlphaFoldDB" id="A0A330L6J5"/>
<dbReference type="InterPro" id="IPR036291">
    <property type="entry name" value="NAD(P)-bd_dom_sf"/>
</dbReference>
<gene>
    <name evidence="8" type="ORF">NITLEN_20205</name>
</gene>
<dbReference type="UniPathway" id="UPA00124"/>
<proteinExistence type="inferred from homology"/>
<evidence type="ECO:0000256" key="1">
    <source>
        <dbReference type="ARBA" id="ARBA00004781"/>
    </source>
</evidence>
<dbReference type="Pfam" id="PF04321">
    <property type="entry name" value="RmlD_sub_bind"/>
    <property type="match status" value="1"/>
</dbReference>
<comment type="function">
    <text evidence="6">Catalyzes the reduction of dTDP-6-deoxy-L-lyxo-4-hexulose to yield dTDP-L-rhamnose.</text>
</comment>
<keyword evidence="6 8" id="KW-0560">Oxidoreductase</keyword>
<name>A0A330L6J5_9BACT</name>
<evidence type="ECO:0000259" key="7">
    <source>
        <dbReference type="Pfam" id="PF04321"/>
    </source>
</evidence>
<dbReference type="PANTHER" id="PTHR10491">
    <property type="entry name" value="DTDP-4-DEHYDRORHAMNOSE REDUCTASE"/>
    <property type="match status" value="1"/>
</dbReference>
<dbReference type="OrthoDB" id="9803892at2"/>